<dbReference type="Pfam" id="PF19567">
    <property type="entry name" value="CpsB_CapC"/>
    <property type="match status" value="1"/>
</dbReference>
<proteinExistence type="inferred from homology"/>
<dbReference type="RefSeq" id="WP_115451960.1">
    <property type="nucleotide sequence ID" value="NZ_QNQT01000003.1"/>
</dbReference>
<dbReference type="AlphaFoldDB" id="A0A3D8GS63"/>
<keyword evidence="7" id="KW-1185">Reference proteome</keyword>
<evidence type="ECO:0000256" key="4">
    <source>
        <dbReference type="ARBA" id="ARBA00051722"/>
    </source>
</evidence>
<evidence type="ECO:0000256" key="1">
    <source>
        <dbReference type="ARBA" id="ARBA00005750"/>
    </source>
</evidence>
<keyword evidence="3 5" id="KW-0904">Protein phosphatase</keyword>
<dbReference type="GO" id="GO:0004725">
    <property type="term" value="F:protein tyrosine phosphatase activity"/>
    <property type="evidence" value="ECO:0007669"/>
    <property type="project" value="UniProtKB-UniRule"/>
</dbReference>
<dbReference type="InterPro" id="IPR016667">
    <property type="entry name" value="Caps_polysacc_synth_CpsB/CapC"/>
</dbReference>
<evidence type="ECO:0000313" key="7">
    <source>
        <dbReference type="Proteomes" id="UP000257144"/>
    </source>
</evidence>
<evidence type="ECO:0000256" key="3">
    <source>
        <dbReference type="ARBA" id="ARBA00022912"/>
    </source>
</evidence>
<dbReference type="EC" id="3.1.3.48" evidence="5"/>
<accession>A0A3D8GS63</accession>
<reference evidence="6 7" key="1">
    <citation type="submission" date="2018-07" db="EMBL/GenBank/DDBJ databases">
        <title>Bacillus sp. YLB-04 draft genome sequence.</title>
        <authorList>
            <person name="Yu L."/>
            <person name="Tang X."/>
        </authorList>
    </citation>
    <scope>NUCLEOTIDE SEQUENCE [LARGE SCALE GENOMIC DNA]</scope>
    <source>
        <strain evidence="6 7">YLB-04</strain>
    </source>
</reference>
<protein>
    <recommendedName>
        <fullName evidence="5">Tyrosine-protein phosphatase</fullName>
        <ecNumber evidence="5">3.1.3.48</ecNumber>
    </recommendedName>
</protein>
<name>A0A3D8GS63_9BACI</name>
<dbReference type="SUPFAM" id="SSF89550">
    <property type="entry name" value="PHP domain-like"/>
    <property type="match status" value="1"/>
</dbReference>
<dbReference type="InterPro" id="IPR016195">
    <property type="entry name" value="Pol/histidinol_Pase-like"/>
</dbReference>
<dbReference type="PANTHER" id="PTHR39181">
    <property type="entry name" value="TYROSINE-PROTEIN PHOSPHATASE YWQE"/>
    <property type="match status" value="1"/>
</dbReference>
<dbReference type="Proteomes" id="UP000257144">
    <property type="component" value="Unassembled WGS sequence"/>
</dbReference>
<dbReference type="PIRSF" id="PIRSF016557">
    <property type="entry name" value="Caps_synth_CpsB"/>
    <property type="match status" value="1"/>
</dbReference>
<comment type="caution">
    <text evidence="6">The sequence shown here is derived from an EMBL/GenBank/DDBJ whole genome shotgun (WGS) entry which is preliminary data.</text>
</comment>
<evidence type="ECO:0000256" key="5">
    <source>
        <dbReference type="PIRNR" id="PIRNR016557"/>
    </source>
</evidence>
<comment type="similarity">
    <text evidence="1 5">Belongs to the metallo-dependent hydrolases superfamily. CpsB/CapC family.</text>
</comment>
<evidence type="ECO:0000313" key="6">
    <source>
        <dbReference type="EMBL" id="RDU37132.1"/>
    </source>
</evidence>
<dbReference type="GO" id="GO:0030145">
    <property type="term" value="F:manganese ion binding"/>
    <property type="evidence" value="ECO:0007669"/>
    <property type="project" value="UniProtKB-UniRule"/>
</dbReference>
<comment type="catalytic activity">
    <reaction evidence="4 5">
        <text>O-phospho-L-tyrosyl-[protein] + H2O = L-tyrosyl-[protein] + phosphate</text>
        <dbReference type="Rhea" id="RHEA:10684"/>
        <dbReference type="Rhea" id="RHEA-COMP:10136"/>
        <dbReference type="Rhea" id="RHEA-COMP:20101"/>
        <dbReference type="ChEBI" id="CHEBI:15377"/>
        <dbReference type="ChEBI" id="CHEBI:43474"/>
        <dbReference type="ChEBI" id="CHEBI:46858"/>
        <dbReference type="ChEBI" id="CHEBI:61978"/>
        <dbReference type="EC" id="3.1.3.48"/>
    </reaction>
</comment>
<evidence type="ECO:0000256" key="2">
    <source>
        <dbReference type="ARBA" id="ARBA00022801"/>
    </source>
</evidence>
<dbReference type="PANTHER" id="PTHR39181:SF1">
    <property type="entry name" value="TYROSINE-PROTEIN PHOSPHATASE YWQE"/>
    <property type="match status" value="1"/>
</dbReference>
<keyword evidence="2 5" id="KW-0378">Hydrolase</keyword>
<dbReference type="EMBL" id="QNQT01000003">
    <property type="protein sequence ID" value="RDU37132.1"/>
    <property type="molecule type" value="Genomic_DNA"/>
</dbReference>
<organism evidence="6 7">
    <name type="scientific">Neobacillus piezotolerans</name>
    <dbReference type="NCBI Taxonomy" id="2259171"/>
    <lineage>
        <taxon>Bacteria</taxon>
        <taxon>Bacillati</taxon>
        <taxon>Bacillota</taxon>
        <taxon>Bacilli</taxon>
        <taxon>Bacillales</taxon>
        <taxon>Bacillaceae</taxon>
        <taxon>Neobacillus</taxon>
    </lineage>
</organism>
<sequence>MVDVHCHIIPDVDDGAKGLQESIAMAKAALGQGIRKIIATPHHLNSHDVNPKNSILEKTHQLNDALQKEGIDLKVLPGQEVRIYGELLDGIENGEIQPLAGSEYILIEFPANHVPAYTEKLFFDLQLKGYVPVIAHPERNQELIERPEVLYQLIKKGALSQITAASAAGSFGKKIQKFSLQLLESNLTHFVASDAHNSTNRGFMMDKAYSTIKTAYGMDIVFMLRENAELLAEGKHPHREIPVRIKQKKFFGLF</sequence>
<dbReference type="Gene3D" id="3.20.20.140">
    <property type="entry name" value="Metal-dependent hydrolases"/>
    <property type="match status" value="1"/>
</dbReference>
<dbReference type="OrthoDB" id="9788539at2"/>
<gene>
    <name evidence="6" type="ORF">DRW41_10645</name>
</gene>